<organism evidence="2 3">
    <name type="scientific">Gordonia polyisoprenivorans</name>
    <dbReference type="NCBI Taxonomy" id="84595"/>
    <lineage>
        <taxon>Bacteria</taxon>
        <taxon>Bacillati</taxon>
        <taxon>Actinomycetota</taxon>
        <taxon>Actinomycetes</taxon>
        <taxon>Mycobacteriales</taxon>
        <taxon>Gordoniaceae</taxon>
        <taxon>Gordonia</taxon>
    </lineage>
</organism>
<keyword evidence="1" id="KW-0472">Membrane</keyword>
<name>A0A846WPQ9_9ACTN</name>
<sequence length="139" mass="14918">MSTEAAIVLFVAGLILLLALVLGVWKYQQMLTAPDHLAHPYVDIAHRAALMYSFATALLAALVQFSAWPAWLDLVAAGIPIVFFLGAILTYIGHGMRRDTSNQFAHPDRALRLSMAALILGEIGGVTVLLIGFAVGQFG</sequence>
<proteinExistence type="predicted"/>
<comment type="caution">
    <text evidence="2">The sequence shown here is derived from an EMBL/GenBank/DDBJ whole genome shotgun (WGS) entry which is preliminary data.</text>
</comment>
<feature type="transmembrane region" description="Helical" evidence="1">
    <location>
        <begin position="74"/>
        <end position="92"/>
    </location>
</feature>
<dbReference type="RefSeq" id="WP_006368721.1">
    <property type="nucleotide sequence ID" value="NZ_JAAXPC010000008.1"/>
</dbReference>
<accession>A0A846WPQ9</accession>
<dbReference type="AlphaFoldDB" id="A0A846WPQ9"/>
<gene>
    <name evidence="2" type="ORF">HGA05_15455</name>
</gene>
<keyword evidence="1" id="KW-0812">Transmembrane</keyword>
<evidence type="ECO:0008006" key="4">
    <source>
        <dbReference type="Google" id="ProtNLM"/>
    </source>
</evidence>
<dbReference type="EMBL" id="JAAXPC010000008">
    <property type="protein sequence ID" value="NKY02966.1"/>
    <property type="molecule type" value="Genomic_DNA"/>
</dbReference>
<feature type="transmembrane region" description="Helical" evidence="1">
    <location>
        <begin position="48"/>
        <end position="68"/>
    </location>
</feature>
<evidence type="ECO:0000313" key="3">
    <source>
        <dbReference type="Proteomes" id="UP000563898"/>
    </source>
</evidence>
<dbReference type="Proteomes" id="UP000563898">
    <property type="component" value="Unassembled WGS sequence"/>
</dbReference>
<feature type="transmembrane region" description="Helical" evidence="1">
    <location>
        <begin position="113"/>
        <end position="135"/>
    </location>
</feature>
<feature type="transmembrane region" description="Helical" evidence="1">
    <location>
        <begin position="6"/>
        <end position="27"/>
    </location>
</feature>
<keyword evidence="1" id="KW-1133">Transmembrane helix</keyword>
<evidence type="ECO:0000313" key="2">
    <source>
        <dbReference type="EMBL" id="NKY02966.1"/>
    </source>
</evidence>
<reference evidence="2 3" key="1">
    <citation type="submission" date="2020-04" db="EMBL/GenBank/DDBJ databases">
        <title>MicrobeNet Type strains.</title>
        <authorList>
            <person name="Nicholson A.C."/>
        </authorList>
    </citation>
    <scope>NUCLEOTIDE SEQUENCE [LARGE SCALE GENOMIC DNA]</scope>
    <source>
        <strain evidence="2 3">ATCC BAA-14</strain>
    </source>
</reference>
<protein>
    <recommendedName>
        <fullName evidence="4">Integral membrane protein</fullName>
    </recommendedName>
</protein>
<evidence type="ECO:0000256" key="1">
    <source>
        <dbReference type="SAM" id="Phobius"/>
    </source>
</evidence>